<reference evidence="2" key="3">
    <citation type="submission" date="2015-04" db="UniProtKB">
        <authorList>
            <consortium name="EnsemblPlants"/>
        </authorList>
    </citation>
    <scope>IDENTIFICATION</scope>
    <source>
        <strain evidence="2">cv. Jemalong A17</strain>
    </source>
</reference>
<dbReference type="HOGENOM" id="CLU_2530926_0_0_1"/>
<reference evidence="1 3" key="2">
    <citation type="journal article" date="2014" name="BMC Genomics">
        <title>An improved genome release (version Mt4.0) for the model legume Medicago truncatula.</title>
        <authorList>
            <person name="Tang H."/>
            <person name="Krishnakumar V."/>
            <person name="Bidwell S."/>
            <person name="Rosen B."/>
            <person name="Chan A."/>
            <person name="Zhou S."/>
            <person name="Gentzbittel L."/>
            <person name="Childs K.L."/>
            <person name="Yandell M."/>
            <person name="Gundlach H."/>
            <person name="Mayer K.F."/>
            <person name="Schwartz D.C."/>
            <person name="Town C.D."/>
        </authorList>
    </citation>
    <scope>GENOME REANNOTATION</scope>
    <source>
        <strain evidence="2 3">cv. Jemalong A17</strain>
    </source>
</reference>
<dbReference type="EMBL" id="CM001222">
    <property type="protein sequence ID" value="AES76661.1"/>
    <property type="molecule type" value="Genomic_DNA"/>
</dbReference>
<gene>
    <name evidence="1" type="ordered locus">MTR_6g083950</name>
</gene>
<evidence type="ECO:0000313" key="2">
    <source>
        <dbReference type="EnsemblPlants" id="AES76661"/>
    </source>
</evidence>
<dbReference type="AlphaFoldDB" id="G7KN02"/>
<name>G7KN02_MEDTR</name>
<protein>
    <submittedName>
        <fullName evidence="1 2">Uncharacterized protein</fullName>
    </submittedName>
</protein>
<dbReference type="Proteomes" id="UP000002051">
    <property type="component" value="Chromosome 6"/>
</dbReference>
<proteinExistence type="predicted"/>
<dbReference type="PaxDb" id="3880-AES76661"/>
<keyword evidence="3" id="KW-1185">Reference proteome</keyword>
<dbReference type="EnsemblPlants" id="AES76661">
    <property type="protein sequence ID" value="AES76661"/>
    <property type="gene ID" value="MTR_6g083950"/>
</dbReference>
<reference evidence="1 3" key="1">
    <citation type="journal article" date="2011" name="Nature">
        <title>The Medicago genome provides insight into the evolution of rhizobial symbioses.</title>
        <authorList>
            <person name="Young N.D."/>
            <person name="Debelle F."/>
            <person name="Oldroyd G.E."/>
            <person name="Geurts R."/>
            <person name="Cannon S.B."/>
            <person name="Udvardi M.K."/>
            <person name="Benedito V.A."/>
            <person name="Mayer K.F."/>
            <person name="Gouzy J."/>
            <person name="Schoof H."/>
            <person name="Van de Peer Y."/>
            <person name="Proost S."/>
            <person name="Cook D.R."/>
            <person name="Meyers B.C."/>
            <person name="Spannagl M."/>
            <person name="Cheung F."/>
            <person name="De Mita S."/>
            <person name="Krishnakumar V."/>
            <person name="Gundlach H."/>
            <person name="Zhou S."/>
            <person name="Mudge J."/>
            <person name="Bharti A.K."/>
            <person name="Murray J.D."/>
            <person name="Naoumkina M.A."/>
            <person name="Rosen B."/>
            <person name="Silverstein K.A."/>
            <person name="Tang H."/>
            <person name="Rombauts S."/>
            <person name="Zhao P.X."/>
            <person name="Zhou P."/>
            <person name="Barbe V."/>
            <person name="Bardou P."/>
            <person name="Bechner M."/>
            <person name="Bellec A."/>
            <person name="Berger A."/>
            <person name="Berges H."/>
            <person name="Bidwell S."/>
            <person name="Bisseling T."/>
            <person name="Choisne N."/>
            <person name="Couloux A."/>
            <person name="Denny R."/>
            <person name="Deshpande S."/>
            <person name="Dai X."/>
            <person name="Doyle J.J."/>
            <person name="Dudez A.M."/>
            <person name="Farmer A.D."/>
            <person name="Fouteau S."/>
            <person name="Franken C."/>
            <person name="Gibelin C."/>
            <person name="Gish J."/>
            <person name="Goldstein S."/>
            <person name="Gonzalez A.J."/>
            <person name="Green P.J."/>
            <person name="Hallab A."/>
            <person name="Hartog M."/>
            <person name="Hua A."/>
            <person name="Humphray S.J."/>
            <person name="Jeong D.H."/>
            <person name="Jing Y."/>
            <person name="Jocker A."/>
            <person name="Kenton S.M."/>
            <person name="Kim D.J."/>
            <person name="Klee K."/>
            <person name="Lai H."/>
            <person name="Lang C."/>
            <person name="Lin S."/>
            <person name="Macmil S.L."/>
            <person name="Magdelenat G."/>
            <person name="Matthews L."/>
            <person name="McCorrison J."/>
            <person name="Monaghan E.L."/>
            <person name="Mun J.H."/>
            <person name="Najar F.Z."/>
            <person name="Nicholson C."/>
            <person name="Noirot C."/>
            <person name="O'Bleness M."/>
            <person name="Paule C.R."/>
            <person name="Poulain J."/>
            <person name="Prion F."/>
            <person name="Qin B."/>
            <person name="Qu C."/>
            <person name="Retzel E.F."/>
            <person name="Riddle C."/>
            <person name="Sallet E."/>
            <person name="Samain S."/>
            <person name="Samson N."/>
            <person name="Sanders I."/>
            <person name="Saurat O."/>
            <person name="Scarpelli C."/>
            <person name="Schiex T."/>
            <person name="Segurens B."/>
            <person name="Severin A.J."/>
            <person name="Sherrier D.J."/>
            <person name="Shi R."/>
            <person name="Sims S."/>
            <person name="Singer S.R."/>
            <person name="Sinharoy S."/>
            <person name="Sterck L."/>
            <person name="Viollet A."/>
            <person name="Wang B.B."/>
            <person name="Wang K."/>
            <person name="Wang M."/>
            <person name="Wang X."/>
            <person name="Warfsmann J."/>
            <person name="Weissenbach J."/>
            <person name="White D.D."/>
            <person name="White J.D."/>
            <person name="Wiley G.B."/>
            <person name="Wincker P."/>
            <person name="Xing Y."/>
            <person name="Yang L."/>
            <person name="Yao Z."/>
            <person name="Ying F."/>
            <person name="Zhai J."/>
            <person name="Zhou L."/>
            <person name="Zuber A."/>
            <person name="Denarie J."/>
            <person name="Dixon R.A."/>
            <person name="May G.D."/>
            <person name="Schwartz D.C."/>
            <person name="Rogers J."/>
            <person name="Quetier F."/>
            <person name="Town C.D."/>
            <person name="Roe B.A."/>
        </authorList>
    </citation>
    <scope>NUCLEOTIDE SEQUENCE [LARGE SCALE GENOMIC DNA]</scope>
    <source>
        <strain evidence="1">A17</strain>
        <strain evidence="2 3">cv. Jemalong A17</strain>
    </source>
</reference>
<organism evidence="1 3">
    <name type="scientific">Medicago truncatula</name>
    <name type="common">Barrel medic</name>
    <name type="synonym">Medicago tribuloides</name>
    <dbReference type="NCBI Taxonomy" id="3880"/>
    <lineage>
        <taxon>Eukaryota</taxon>
        <taxon>Viridiplantae</taxon>
        <taxon>Streptophyta</taxon>
        <taxon>Embryophyta</taxon>
        <taxon>Tracheophyta</taxon>
        <taxon>Spermatophyta</taxon>
        <taxon>Magnoliopsida</taxon>
        <taxon>eudicotyledons</taxon>
        <taxon>Gunneridae</taxon>
        <taxon>Pentapetalae</taxon>
        <taxon>rosids</taxon>
        <taxon>fabids</taxon>
        <taxon>Fabales</taxon>
        <taxon>Fabaceae</taxon>
        <taxon>Papilionoideae</taxon>
        <taxon>50 kb inversion clade</taxon>
        <taxon>NPAAA clade</taxon>
        <taxon>Hologalegina</taxon>
        <taxon>IRL clade</taxon>
        <taxon>Trifolieae</taxon>
        <taxon>Medicago</taxon>
    </lineage>
</organism>
<evidence type="ECO:0000313" key="3">
    <source>
        <dbReference type="Proteomes" id="UP000002051"/>
    </source>
</evidence>
<accession>G7KN02</accession>
<sequence length="84" mass="9921">MSNPILNLNIWFTSDTTPHLLRLNFMSLYYPQTKKHELKKKVIISWNELEKLKPLVQQKINELNSRNGHQQFSGFFSNGKANFD</sequence>
<evidence type="ECO:0000313" key="1">
    <source>
        <dbReference type="EMBL" id="AES76661.1"/>
    </source>
</evidence>